<gene>
    <name evidence="2" type="ORF">LDAN0321_LOCUS7038</name>
</gene>
<keyword evidence="1" id="KW-0472">Membrane</keyword>
<reference evidence="2" key="1">
    <citation type="submission" date="2021-01" db="EMBL/GenBank/DDBJ databases">
        <authorList>
            <person name="Corre E."/>
            <person name="Pelletier E."/>
            <person name="Niang G."/>
            <person name="Scheremetjew M."/>
            <person name="Finn R."/>
            <person name="Kale V."/>
            <person name="Holt S."/>
            <person name="Cochrane G."/>
            <person name="Meng A."/>
            <person name="Brown T."/>
            <person name="Cohen L."/>
        </authorList>
    </citation>
    <scope>NUCLEOTIDE SEQUENCE</scope>
    <source>
        <strain evidence="2">B650</strain>
    </source>
</reference>
<name>A0A7S2KAR8_9STRA</name>
<accession>A0A7S2KAR8</accession>
<evidence type="ECO:0000256" key="1">
    <source>
        <dbReference type="SAM" id="Phobius"/>
    </source>
</evidence>
<protein>
    <submittedName>
        <fullName evidence="2">Uncharacterized protein</fullName>
    </submittedName>
</protein>
<sequence>MNPFLFFFDFLKSQPGWALNFTLAHVLFWLYGFPDLSEYGYSNTFSEQGNIPSGPLGSGGGIVTLLIVCVMSLVWLQKLVSHEYGKKEDIGMADQDDDYD</sequence>
<feature type="transmembrane region" description="Helical" evidence="1">
    <location>
        <begin position="16"/>
        <end position="34"/>
    </location>
</feature>
<feature type="transmembrane region" description="Helical" evidence="1">
    <location>
        <begin position="54"/>
        <end position="76"/>
    </location>
</feature>
<organism evidence="2">
    <name type="scientific">Leptocylindrus danicus</name>
    <dbReference type="NCBI Taxonomy" id="163516"/>
    <lineage>
        <taxon>Eukaryota</taxon>
        <taxon>Sar</taxon>
        <taxon>Stramenopiles</taxon>
        <taxon>Ochrophyta</taxon>
        <taxon>Bacillariophyta</taxon>
        <taxon>Coscinodiscophyceae</taxon>
        <taxon>Chaetocerotophycidae</taxon>
        <taxon>Leptocylindrales</taxon>
        <taxon>Leptocylindraceae</taxon>
        <taxon>Leptocylindrus</taxon>
    </lineage>
</organism>
<dbReference type="EMBL" id="HBGY01011102">
    <property type="protein sequence ID" value="CAD9569925.1"/>
    <property type="molecule type" value="Transcribed_RNA"/>
</dbReference>
<proteinExistence type="predicted"/>
<keyword evidence="1" id="KW-0812">Transmembrane</keyword>
<dbReference type="AlphaFoldDB" id="A0A7S2KAR8"/>
<evidence type="ECO:0000313" key="2">
    <source>
        <dbReference type="EMBL" id="CAD9569925.1"/>
    </source>
</evidence>
<keyword evidence="1" id="KW-1133">Transmembrane helix</keyword>